<proteinExistence type="inferred from homology"/>
<evidence type="ECO:0000313" key="11">
    <source>
        <dbReference type="EMBL" id="CAF1001882.1"/>
    </source>
</evidence>
<comment type="caution">
    <text evidence="12">The sequence shown here is derived from an EMBL/GenBank/DDBJ whole genome shotgun (WGS) entry which is preliminary data.</text>
</comment>
<evidence type="ECO:0000256" key="9">
    <source>
        <dbReference type="SAM" id="Phobius"/>
    </source>
</evidence>
<comment type="catalytic activity">
    <reaction evidence="7">
        <text>L-serine + hexadecanoyl-CoA + H(+) = 3-oxosphinganine + CO2 + CoA</text>
        <dbReference type="Rhea" id="RHEA:14761"/>
        <dbReference type="ChEBI" id="CHEBI:15378"/>
        <dbReference type="ChEBI" id="CHEBI:16526"/>
        <dbReference type="ChEBI" id="CHEBI:33384"/>
        <dbReference type="ChEBI" id="CHEBI:57287"/>
        <dbReference type="ChEBI" id="CHEBI:57379"/>
        <dbReference type="ChEBI" id="CHEBI:58299"/>
        <dbReference type="EC" id="2.3.1.50"/>
    </reaction>
</comment>
<sequence>MENNLTRDHEEFEQIPRTVAVITILGYFVLNILGWFRDFLRHIGLERKKGAKDPNPEDFVPLYQSYECFYTRNMYTRIRDVFNRPIASVAGAKVDVIERLSNDYNWSFRFTDKKLHAINLGSYNYLGFAENNGPCAEESIESIKKYGVANCSTRQELGIYQNGDDLKELDKHVHLLSGSQTFHKELENLLTQYLGVEDAIAFGMGFATNALNIPAIARKGDLIISDDLNHTSLILGIRLSGATIKTFKHNDMKALERILKESIVNGQPRHHRPWRKILIVVEGVYSMEGSICRLPEIISLKKKYKAYLYMDEAHSIGAIGPHGKGVVDYWNANSNDIDVHMGTFTKSFGSAGGYIAGRKELIDHIRIHSHGHCYTASMSAPVIYQIISSLKIIMGMDGTDNGHKRIQQLAKNVQYFRRHLVDMGFIVYGNDNSPVVPVLIYMPAKIA</sequence>
<dbReference type="OrthoDB" id="65434at2759"/>
<dbReference type="InterPro" id="IPR015421">
    <property type="entry name" value="PyrdxlP-dep_Trfase_major"/>
</dbReference>
<dbReference type="EC" id="2.3.1.50" evidence="3"/>
<gene>
    <name evidence="12" type="ORF">GPM918_LOCUS20538</name>
    <name evidence="11" type="ORF">OVA965_LOCUS14600</name>
    <name evidence="14" type="ORF">SRO942_LOCUS20535</name>
    <name evidence="13" type="ORF">TMI583_LOCUS14604</name>
</gene>
<name>A0A814RVL5_9BILA</name>
<dbReference type="GO" id="GO:0030170">
    <property type="term" value="F:pyridoxal phosphate binding"/>
    <property type="evidence" value="ECO:0007669"/>
    <property type="project" value="InterPro"/>
</dbReference>
<evidence type="ECO:0000256" key="4">
    <source>
        <dbReference type="ARBA" id="ARBA00022679"/>
    </source>
</evidence>
<dbReference type="GO" id="GO:0004758">
    <property type="term" value="F:serine C-palmitoyltransferase activity"/>
    <property type="evidence" value="ECO:0007669"/>
    <property type="project" value="UniProtKB-EC"/>
</dbReference>
<dbReference type="AlphaFoldDB" id="A0A814RVL5"/>
<dbReference type="InterPro" id="IPR001917">
    <property type="entry name" value="Aminotrans_II_pyridoxalP_BS"/>
</dbReference>
<dbReference type="CDD" id="cd06454">
    <property type="entry name" value="KBL_like"/>
    <property type="match status" value="1"/>
</dbReference>
<dbReference type="Proteomes" id="UP000682733">
    <property type="component" value="Unassembled WGS sequence"/>
</dbReference>
<feature type="transmembrane region" description="Helical" evidence="9">
    <location>
        <begin position="20"/>
        <end position="40"/>
    </location>
</feature>
<keyword evidence="4" id="KW-0808">Transferase</keyword>
<organism evidence="12 15">
    <name type="scientific">Didymodactylos carnosus</name>
    <dbReference type="NCBI Taxonomy" id="1234261"/>
    <lineage>
        <taxon>Eukaryota</taxon>
        <taxon>Metazoa</taxon>
        <taxon>Spiralia</taxon>
        <taxon>Gnathifera</taxon>
        <taxon>Rotifera</taxon>
        <taxon>Eurotatoria</taxon>
        <taxon>Bdelloidea</taxon>
        <taxon>Philodinida</taxon>
        <taxon>Philodinidae</taxon>
        <taxon>Didymodactylos</taxon>
    </lineage>
</organism>
<dbReference type="InterPro" id="IPR015424">
    <property type="entry name" value="PyrdxlP-dep_Trfase"/>
</dbReference>
<evidence type="ECO:0000313" key="13">
    <source>
        <dbReference type="EMBL" id="CAF3771234.1"/>
    </source>
</evidence>
<dbReference type="Gene3D" id="3.40.640.10">
    <property type="entry name" value="Type I PLP-dependent aspartate aminotransferase-like (Major domain)"/>
    <property type="match status" value="1"/>
</dbReference>
<evidence type="ECO:0000313" key="14">
    <source>
        <dbReference type="EMBL" id="CAF3901741.1"/>
    </source>
</evidence>
<dbReference type="EMBL" id="CAJNOK010006376">
    <property type="protein sequence ID" value="CAF1001882.1"/>
    <property type="molecule type" value="Genomic_DNA"/>
</dbReference>
<reference evidence="12" key="1">
    <citation type="submission" date="2021-02" db="EMBL/GenBank/DDBJ databases">
        <authorList>
            <person name="Nowell W R."/>
        </authorList>
    </citation>
    <scope>NUCLEOTIDE SEQUENCE</scope>
</reference>
<dbReference type="GO" id="GO:0046512">
    <property type="term" value="P:sphingosine biosynthetic process"/>
    <property type="evidence" value="ECO:0007669"/>
    <property type="project" value="TreeGrafter"/>
</dbReference>
<accession>A0A814RVL5</accession>
<evidence type="ECO:0000256" key="6">
    <source>
        <dbReference type="ARBA" id="ARBA00023315"/>
    </source>
</evidence>
<dbReference type="SUPFAM" id="SSF53383">
    <property type="entry name" value="PLP-dependent transferases"/>
    <property type="match status" value="1"/>
</dbReference>
<dbReference type="InterPro" id="IPR004839">
    <property type="entry name" value="Aminotransferase_I/II_large"/>
</dbReference>
<evidence type="ECO:0000259" key="10">
    <source>
        <dbReference type="Pfam" id="PF00155"/>
    </source>
</evidence>
<evidence type="ECO:0000256" key="1">
    <source>
        <dbReference type="ARBA" id="ARBA00001933"/>
    </source>
</evidence>
<dbReference type="Pfam" id="PF00155">
    <property type="entry name" value="Aminotran_1_2"/>
    <property type="match status" value="1"/>
</dbReference>
<dbReference type="InterPro" id="IPR015422">
    <property type="entry name" value="PyrdxlP-dep_Trfase_small"/>
</dbReference>
<dbReference type="PANTHER" id="PTHR13693:SF3">
    <property type="entry name" value="LD36009P"/>
    <property type="match status" value="1"/>
</dbReference>
<keyword evidence="9" id="KW-1133">Transmembrane helix</keyword>
<dbReference type="GO" id="GO:0016020">
    <property type="term" value="C:membrane"/>
    <property type="evidence" value="ECO:0007669"/>
    <property type="project" value="GOC"/>
</dbReference>
<evidence type="ECO:0000256" key="5">
    <source>
        <dbReference type="ARBA" id="ARBA00022898"/>
    </source>
</evidence>
<dbReference type="EMBL" id="CAJNOQ010006518">
    <property type="protein sequence ID" value="CAF1137980.1"/>
    <property type="molecule type" value="Genomic_DNA"/>
</dbReference>
<evidence type="ECO:0000256" key="3">
    <source>
        <dbReference type="ARBA" id="ARBA00013220"/>
    </source>
</evidence>
<dbReference type="Proteomes" id="UP000681722">
    <property type="component" value="Unassembled WGS sequence"/>
</dbReference>
<dbReference type="GO" id="GO:0017059">
    <property type="term" value="C:serine palmitoyltransferase complex"/>
    <property type="evidence" value="ECO:0007669"/>
    <property type="project" value="TreeGrafter"/>
</dbReference>
<comment type="cofactor">
    <cofactor evidence="1 8">
        <name>pyridoxal 5'-phosphate</name>
        <dbReference type="ChEBI" id="CHEBI:597326"/>
    </cofactor>
</comment>
<feature type="domain" description="Aminotransferase class I/classII large" evidence="10">
    <location>
        <begin position="118"/>
        <end position="439"/>
    </location>
</feature>
<dbReference type="PANTHER" id="PTHR13693">
    <property type="entry name" value="CLASS II AMINOTRANSFERASE/8-AMINO-7-OXONONANOATE SYNTHASE"/>
    <property type="match status" value="1"/>
</dbReference>
<dbReference type="Proteomes" id="UP000677228">
    <property type="component" value="Unassembled WGS sequence"/>
</dbReference>
<evidence type="ECO:0000256" key="7">
    <source>
        <dbReference type="ARBA" id="ARBA00048528"/>
    </source>
</evidence>
<dbReference type="PROSITE" id="PS00599">
    <property type="entry name" value="AA_TRANSFER_CLASS_2"/>
    <property type="match status" value="1"/>
</dbReference>
<dbReference type="Proteomes" id="UP000663829">
    <property type="component" value="Unassembled WGS sequence"/>
</dbReference>
<keyword evidence="5 8" id="KW-0663">Pyridoxal phosphate</keyword>
<dbReference type="EMBL" id="CAJOBC010006518">
    <property type="protein sequence ID" value="CAF3901741.1"/>
    <property type="molecule type" value="Genomic_DNA"/>
</dbReference>
<dbReference type="GO" id="GO:0046513">
    <property type="term" value="P:ceramide biosynthetic process"/>
    <property type="evidence" value="ECO:0007669"/>
    <property type="project" value="TreeGrafter"/>
</dbReference>
<protein>
    <recommendedName>
        <fullName evidence="3">serine C-palmitoyltransferase</fullName>
        <ecNumber evidence="3">2.3.1.50</ecNumber>
    </recommendedName>
</protein>
<evidence type="ECO:0000313" key="12">
    <source>
        <dbReference type="EMBL" id="CAF1137980.1"/>
    </source>
</evidence>
<evidence type="ECO:0000313" key="15">
    <source>
        <dbReference type="Proteomes" id="UP000663829"/>
    </source>
</evidence>
<keyword evidence="6" id="KW-0012">Acyltransferase</keyword>
<keyword evidence="15" id="KW-1185">Reference proteome</keyword>
<dbReference type="EMBL" id="CAJOBA010006384">
    <property type="protein sequence ID" value="CAF3771234.1"/>
    <property type="molecule type" value="Genomic_DNA"/>
</dbReference>
<keyword evidence="9" id="KW-0812">Transmembrane</keyword>
<evidence type="ECO:0000256" key="8">
    <source>
        <dbReference type="RuleBase" id="RU003693"/>
    </source>
</evidence>
<keyword evidence="9" id="KW-0472">Membrane</keyword>
<evidence type="ECO:0000256" key="2">
    <source>
        <dbReference type="ARBA" id="ARBA00008392"/>
    </source>
</evidence>
<dbReference type="Gene3D" id="3.90.1150.10">
    <property type="entry name" value="Aspartate Aminotransferase, domain 1"/>
    <property type="match status" value="1"/>
</dbReference>
<dbReference type="InterPro" id="IPR050087">
    <property type="entry name" value="AON_synthase_class-II"/>
</dbReference>
<comment type="similarity">
    <text evidence="2 8">Belongs to the class-II pyridoxal-phosphate-dependent aminotransferase family.</text>
</comment>